<dbReference type="EMBL" id="JAPDOD010000045">
    <property type="protein sequence ID" value="MDA0165357.1"/>
    <property type="molecule type" value="Genomic_DNA"/>
</dbReference>
<dbReference type="Proteomes" id="UP001149140">
    <property type="component" value="Unassembled WGS sequence"/>
</dbReference>
<dbReference type="PROSITE" id="PS51197">
    <property type="entry name" value="HTH_RRF2_2"/>
    <property type="match status" value="1"/>
</dbReference>
<protein>
    <submittedName>
        <fullName evidence="1">Rrf2 family transcriptional regulator</fullName>
    </submittedName>
</protein>
<accession>A0A9X3MZF6</accession>
<dbReference type="InterPro" id="IPR036390">
    <property type="entry name" value="WH_DNA-bd_sf"/>
</dbReference>
<gene>
    <name evidence="1" type="ORF">OM076_34125</name>
</gene>
<name>A0A9X3MZF6_9ACTN</name>
<dbReference type="RefSeq" id="WP_270044614.1">
    <property type="nucleotide sequence ID" value="NZ_JAPDOD010000045.1"/>
</dbReference>
<dbReference type="Pfam" id="PF02082">
    <property type="entry name" value="Rrf2"/>
    <property type="match status" value="1"/>
</dbReference>
<dbReference type="InterPro" id="IPR036388">
    <property type="entry name" value="WH-like_DNA-bd_sf"/>
</dbReference>
<dbReference type="GO" id="GO:0005829">
    <property type="term" value="C:cytosol"/>
    <property type="evidence" value="ECO:0007669"/>
    <property type="project" value="TreeGrafter"/>
</dbReference>
<dbReference type="InterPro" id="IPR000944">
    <property type="entry name" value="Tscrpt_reg_Rrf2"/>
</dbReference>
<evidence type="ECO:0000313" key="1">
    <source>
        <dbReference type="EMBL" id="MDA0165357.1"/>
    </source>
</evidence>
<sequence>MPAPTNTQFSLAVHVLTLLGSQAPALVSSEFLAGSAGTSPEHVRRVLAPLRRAGLVRSRPGPSGGWQLDGAGCETTLGEIWRAVHGDAGVLGVHVAAPDCDVGQRIQSALEDLERRAVDALVAELDQQTLGQLVSETSGVTLSGRT</sequence>
<dbReference type="SUPFAM" id="SSF46785">
    <property type="entry name" value="Winged helix' DNA-binding domain"/>
    <property type="match status" value="1"/>
</dbReference>
<organism evidence="1 2">
    <name type="scientific">Solirubrobacter ginsenosidimutans</name>
    <dbReference type="NCBI Taxonomy" id="490573"/>
    <lineage>
        <taxon>Bacteria</taxon>
        <taxon>Bacillati</taxon>
        <taxon>Actinomycetota</taxon>
        <taxon>Thermoleophilia</taxon>
        <taxon>Solirubrobacterales</taxon>
        <taxon>Solirubrobacteraceae</taxon>
        <taxon>Solirubrobacter</taxon>
    </lineage>
</organism>
<dbReference type="GO" id="GO:0003700">
    <property type="term" value="F:DNA-binding transcription factor activity"/>
    <property type="evidence" value="ECO:0007669"/>
    <property type="project" value="TreeGrafter"/>
</dbReference>
<proteinExistence type="predicted"/>
<reference evidence="1" key="1">
    <citation type="submission" date="2022-10" db="EMBL/GenBank/DDBJ databases">
        <title>The WGS of Solirubrobacter ginsenosidimutans DSM 21036.</title>
        <authorList>
            <person name="Jiang Z."/>
        </authorList>
    </citation>
    <scope>NUCLEOTIDE SEQUENCE</scope>
    <source>
        <strain evidence="1">DSM 21036</strain>
    </source>
</reference>
<dbReference type="Gene3D" id="1.10.10.10">
    <property type="entry name" value="Winged helix-like DNA-binding domain superfamily/Winged helix DNA-binding domain"/>
    <property type="match status" value="1"/>
</dbReference>
<comment type="caution">
    <text evidence="1">The sequence shown here is derived from an EMBL/GenBank/DDBJ whole genome shotgun (WGS) entry which is preliminary data.</text>
</comment>
<keyword evidence="2" id="KW-1185">Reference proteome</keyword>
<evidence type="ECO:0000313" key="2">
    <source>
        <dbReference type="Proteomes" id="UP001149140"/>
    </source>
</evidence>
<dbReference type="PANTHER" id="PTHR33221">
    <property type="entry name" value="WINGED HELIX-TURN-HELIX TRANSCRIPTIONAL REGULATOR, RRF2 FAMILY"/>
    <property type="match status" value="1"/>
</dbReference>
<dbReference type="PANTHER" id="PTHR33221:SF15">
    <property type="entry name" value="HTH-TYPE TRANSCRIPTIONAL REGULATOR YWGB-RELATED"/>
    <property type="match status" value="1"/>
</dbReference>
<dbReference type="AlphaFoldDB" id="A0A9X3MZF6"/>